<accession>Q37959</accession>
<sequence>MRKLYLANGNNQFKFADTATEIRLNAFDDGAPATLTAGAKVRVKNNSGYLLEVAASVTNNQAVITSGQLSKLPVGSYLIELWDTTVKGDTAIYPSDGFLALQINDNATGLSGGLVNNITVDDFIKQFSSLSQELRKEASDAVVNSVGTINLSSVVDSYAFIGSATKWNDGTTNERVFFDKNNVSYIKTDDSPKDSGLLFPVALPNIPVGNQSAYIHLNYYTVNADKMEDQIDVLLVRQDGTLITKSYFTGPKAGAAVNIQIPNTDFTDFSIGKEFKVLVATHGGAGTLNVDTLRVNFSATDDLLPDAINRIYNITNDQLTNDVVEDRNVKDLNTVKINNSLVQLTDFKRWISNDTSDTSDLIIKNDILTYNHKRTGDDGIVANVPYVPGRDLYCAFALSTDSDNVDVHVMDVNGNLIPHFSKSTSSNLNFTQQVFKYSASELRHWGITNGLKILFAIHQPNKQFSLKSLNISTTNGEQTISDTLNHILSDNPLRQVEQVGQIIDDQAIANYTQAPISGLKYVTPNSTSHRDNLLKTVYANVTQAGDYNFAVGMLDQHNLLVNNTTFKLTLVAGYNVVDVEDKQINVPNGSQLFMDLSSIGTVLKPTDINQKVVPVLVQDNSHESTAPGYPGQIFYDAPDYMLPFAYDLIEQGQQQRVANLEKNVSKVTQAVSELASKGNELFLVKPNGAKAVLGVSDTGLFATDVVPTKVTVLGNSLTSATGGIGMAASNQNHDWYHLVSDYILTKNPGAVIKPRFNASAWESATTSAERQAYFDNTLAPLIDADTDLVIIQLVDNVNTDAKLATFGEDAKTLITNIRTKAPHARVFWVAGWFADDNKINLIKTACLDRGALFVDITAYNHDVQYKGTMGATRTGIDGTNWTVTNPGEALHPGDLGMQKIAEAVEEALNF</sequence>
<organism evidence="1">
    <name type="scientific">Lactococcus phage mv4</name>
    <name type="common">Lactococcus delbrueckii bacteriophage mv4</name>
    <dbReference type="NCBI Taxonomy" id="12392"/>
    <lineage>
        <taxon>Viruses</taxon>
    </lineage>
</organism>
<dbReference type="InterPro" id="IPR036514">
    <property type="entry name" value="SGNH_hydro_sf"/>
</dbReference>
<dbReference type="EMBL" id="L41843">
    <property type="protein sequence ID" value="AAA96808.1"/>
    <property type="molecule type" value="Genomic_DNA"/>
</dbReference>
<name>Q37959_BPMV4</name>
<protein>
    <submittedName>
        <fullName evidence="1">ORF910</fullName>
    </submittedName>
</protein>
<evidence type="ECO:0000313" key="1">
    <source>
        <dbReference type="EMBL" id="AAA96808.1"/>
    </source>
</evidence>
<dbReference type="Gene3D" id="3.40.50.1110">
    <property type="entry name" value="SGNH hydrolase"/>
    <property type="match status" value="1"/>
</dbReference>
<organismHost>
    <name type="scientific">Lactobacillus delbrueckii</name>
    <dbReference type="NCBI Taxonomy" id="1584"/>
</organismHost>
<reference evidence="1" key="1">
    <citation type="journal article" date="1995" name="Arch. Virol.">
        <title>Genome homology and superinfection immunity between temperate and virulent Lactobacillus delbrueckii bacteriophages.</title>
        <authorList>
            <person name="Alatossava T."/>
            <person name="Forsman P."/>
            <person name="Ritzenthaler P."/>
        </authorList>
    </citation>
    <scope>NUCLEOTIDE SEQUENCE</scope>
</reference>
<proteinExistence type="predicted"/>
<dbReference type="SUPFAM" id="SSF52266">
    <property type="entry name" value="SGNH hydrolase"/>
    <property type="match status" value="1"/>
</dbReference>